<dbReference type="EMBL" id="ANIK01000120">
    <property type="protein sequence ID" value="EMJ90743.1"/>
    <property type="molecule type" value="Genomic_DNA"/>
</dbReference>
<dbReference type="AlphaFoldDB" id="M6CPG7"/>
<reference evidence="1 2" key="1">
    <citation type="submission" date="2013-01" db="EMBL/GenBank/DDBJ databases">
        <authorList>
            <person name="Harkins D.M."/>
            <person name="Durkin A.S."/>
            <person name="Brinkac L.M."/>
            <person name="Haft D.H."/>
            <person name="Selengut J.D."/>
            <person name="Sanka R."/>
            <person name="DePew J."/>
            <person name="Purushe J."/>
            <person name="Galloway R.L."/>
            <person name="Vinetz J.M."/>
            <person name="Sutton G.G."/>
            <person name="Nierman W.C."/>
            <person name="Fouts D.E."/>
        </authorList>
    </citation>
    <scope>NUCLEOTIDE SEQUENCE [LARGE SCALE GENOMIC DNA]</scope>
    <source>
        <strain evidence="1 2">79601</strain>
    </source>
</reference>
<protein>
    <submittedName>
        <fullName evidence="1">Uncharacterized protein</fullName>
    </submittedName>
</protein>
<dbReference type="Proteomes" id="UP000011988">
    <property type="component" value="Unassembled WGS sequence"/>
</dbReference>
<dbReference type="PATRIC" id="fig|1218565.3.peg.4449"/>
<evidence type="ECO:0000313" key="1">
    <source>
        <dbReference type="EMBL" id="EMJ90743.1"/>
    </source>
</evidence>
<organism evidence="1 2">
    <name type="scientific">Leptospira alstonii serovar Sichuan str. 79601</name>
    <dbReference type="NCBI Taxonomy" id="1218565"/>
    <lineage>
        <taxon>Bacteria</taxon>
        <taxon>Pseudomonadati</taxon>
        <taxon>Spirochaetota</taxon>
        <taxon>Spirochaetia</taxon>
        <taxon>Leptospirales</taxon>
        <taxon>Leptospiraceae</taxon>
        <taxon>Leptospira</taxon>
    </lineage>
</organism>
<gene>
    <name evidence="1" type="ORF">LEP1GSC194_0038</name>
</gene>
<evidence type="ECO:0000313" key="2">
    <source>
        <dbReference type="Proteomes" id="UP000011988"/>
    </source>
</evidence>
<sequence length="38" mass="4389">MDWLAIALEHNVPIPSEFNSILLSFLNEFQIIFGLKVE</sequence>
<name>M6CPG7_9LEPT</name>
<accession>M6CPG7</accession>
<comment type="caution">
    <text evidence="1">The sequence shown here is derived from an EMBL/GenBank/DDBJ whole genome shotgun (WGS) entry which is preliminary data.</text>
</comment>
<proteinExistence type="predicted"/>